<feature type="chain" id="PRO_5045807661" evidence="2">
    <location>
        <begin position="26"/>
        <end position="103"/>
    </location>
</feature>
<evidence type="ECO:0000259" key="3">
    <source>
        <dbReference type="SMART" id="SM00894"/>
    </source>
</evidence>
<evidence type="ECO:0000256" key="1">
    <source>
        <dbReference type="SAM" id="MobiDB-lite"/>
    </source>
</evidence>
<keyword evidence="2" id="KW-0732">Signal</keyword>
<dbReference type="GeneID" id="96247920"/>
<keyword evidence="5" id="KW-1185">Reference proteome</keyword>
<dbReference type="EMBL" id="JBEYBF010000015">
    <property type="protein sequence ID" value="MEU1954393.1"/>
    <property type="molecule type" value="Genomic_DNA"/>
</dbReference>
<protein>
    <submittedName>
        <fullName evidence="4">Excalibur calcium-binding domain-containing protein</fullName>
    </submittedName>
</protein>
<gene>
    <name evidence="4" type="ORF">ABZ510_21325</name>
</gene>
<organism evidence="4 5">
    <name type="scientific">Nocardia rhamnosiphila</name>
    <dbReference type="NCBI Taxonomy" id="426716"/>
    <lineage>
        <taxon>Bacteria</taxon>
        <taxon>Bacillati</taxon>
        <taxon>Actinomycetota</taxon>
        <taxon>Actinomycetes</taxon>
        <taxon>Mycobacteriales</taxon>
        <taxon>Nocardiaceae</taxon>
        <taxon>Nocardia</taxon>
    </lineage>
</organism>
<name>A0ABV2WU45_9NOCA</name>
<proteinExistence type="predicted"/>
<reference evidence="4 5" key="1">
    <citation type="submission" date="2024-06" db="EMBL/GenBank/DDBJ databases">
        <title>The Natural Products Discovery Center: Release of the First 8490 Sequenced Strains for Exploring Actinobacteria Biosynthetic Diversity.</title>
        <authorList>
            <person name="Kalkreuter E."/>
            <person name="Kautsar S.A."/>
            <person name="Yang D."/>
            <person name="Bader C.D."/>
            <person name="Teijaro C.N."/>
            <person name="Fluegel L."/>
            <person name="Davis C.M."/>
            <person name="Simpson J.R."/>
            <person name="Lauterbach L."/>
            <person name="Steele A.D."/>
            <person name="Gui C."/>
            <person name="Meng S."/>
            <person name="Li G."/>
            <person name="Viehrig K."/>
            <person name="Ye F."/>
            <person name="Su P."/>
            <person name="Kiefer A.F."/>
            <person name="Nichols A."/>
            <person name="Cepeda A.J."/>
            <person name="Yan W."/>
            <person name="Fan B."/>
            <person name="Jiang Y."/>
            <person name="Adhikari A."/>
            <person name="Zheng C.-J."/>
            <person name="Schuster L."/>
            <person name="Cowan T.M."/>
            <person name="Smanski M.J."/>
            <person name="Chevrette M.G."/>
            <person name="De Carvalho L.P.S."/>
            <person name="Shen B."/>
        </authorList>
    </citation>
    <scope>NUCLEOTIDE SEQUENCE [LARGE SCALE GENOMIC DNA]</scope>
    <source>
        <strain evidence="4 5">NPDC019708</strain>
    </source>
</reference>
<evidence type="ECO:0000313" key="5">
    <source>
        <dbReference type="Proteomes" id="UP001550628"/>
    </source>
</evidence>
<accession>A0ABV2WU45</accession>
<feature type="domain" description="Excalibur calcium-binding" evidence="3">
    <location>
        <begin position="65"/>
        <end position="101"/>
    </location>
</feature>
<comment type="caution">
    <text evidence="4">The sequence shown here is derived from an EMBL/GenBank/DDBJ whole genome shotgun (WGS) entry which is preliminary data.</text>
</comment>
<evidence type="ECO:0000256" key="2">
    <source>
        <dbReference type="SAM" id="SignalP"/>
    </source>
</evidence>
<dbReference type="Proteomes" id="UP001550628">
    <property type="component" value="Unassembled WGS sequence"/>
</dbReference>
<dbReference type="RefSeq" id="WP_030525532.1">
    <property type="nucleotide sequence ID" value="NZ_JBEXYG010000012.1"/>
</dbReference>
<feature type="signal peptide" evidence="2">
    <location>
        <begin position="1"/>
        <end position="25"/>
    </location>
</feature>
<dbReference type="SMART" id="SM00894">
    <property type="entry name" value="Excalibur"/>
    <property type="match status" value="1"/>
</dbReference>
<dbReference type="Pfam" id="PF05901">
    <property type="entry name" value="Excalibur"/>
    <property type="match status" value="1"/>
</dbReference>
<dbReference type="InterPro" id="IPR008613">
    <property type="entry name" value="Excalibur_Ca-bd_domain"/>
</dbReference>
<evidence type="ECO:0000313" key="4">
    <source>
        <dbReference type="EMBL" id="MEU1954393.1"/>
    </source>
</evidence>
<feature type="region of interest" description="Disordered" evidence="1">
    <location>
        <begin position="80"/>
        <end position="103"/>
    </location>
</feature>
<sequence length="103" mass="9836">MNVRQLYVSAAAAGLTLLAAPAASAAGPIGLPLPSLAGTGSSAADAVLGATGSAQLTQTGSAGGAFKNCDEARAAGRAPIFRGEPGFGPHLDPDGDGFACPTV</sequence>